<comment type="catalytic activity">
    <reaction evidence="5">
        <text>L-serine + acetyl-CoA = O-acetyl-L-serine + CoA</text>
        <dbReference type="Rhea" id="RHEA:24560"/>
        <dbReference type="ChEBI" id="CHEBI:33384"/>
        <dbReference type="ChEBI" id="CHEBI:57287"/>
        <dbReference type="ChEBI" id="CHEBI:57288"/>
        <dbReference type="ChEBI" id="CHEBI:58340"/>
        <dbReference type="EC" id="2.3.1.30"/>
    </reaction>
</comment>
<sequence>MSKDKSYMNLFQLIESDYKKYKKYGGNFFVILFLTQSFWAIFQYRIANFIYRNVKIIGIRQFLLFGCLLWQKTIEILTGISLPASIKIGGSFYIGHFGGIILNSKAIIGNNCNLSQGVTIGVSGLGEKRGVPMIGNNVYIGANATVVGRITVGNNVLIGANTFVNSNVLDNGVVLGVPAIRISDKGSEGYI</sequence>
<comment type="caution">
    <text evidence="7">The sequence shown here is derived from an EMBL/GenBank/DDBJ whole genome shotgun (WGS) entry which is preliminary data.</text>
</comment>
<evidence type="ECO:0000313" key="8">
    <source>
        <dbReference type="Proteomes" id="UP001589589"/>
    </source>
</evidence>
<keyword evidence="6" id="KW-1133">Transmembrane helix</keyword>
<dbReference type="EC" id="2.3.1.30" evidence="5"/>
<dbReference type="SUPFAM" id="SSF51161">
    <property type="entry name" value="Trimeric LpxA-like enzymes"/>
    <property type="match status" value="1"/>
</dbReference>
<evidence type="ECO:0000256" key="1">
    <source>
        <dbReference type="ARBA" id="ARBA00007274"/>
    </source>
</evidence>
<dbReference type="Pfam" id="PF00132">
    <property type="entry name" value="Hexapep"/>
    <property type="match status" value="1"/>
</dbReference>
<evidence type="ECO:0000256" key="6">
    <source>
        <dbReference type="SAM" id="Phobius"/>
    </source>
</evidence>
<comment type="similarity">
    <text evidence="1 5">Belongs to the transferase hexapeptide repeat family.</text>
</comment>
<proteinExistence type="inferred from homology"/>
<dbReference type="PANTHER" id="PTHR42811">
    <property type="entry name" value="SERINE ACETYLTRANSFERASE"/>
    <property type="match status" value="1"/>
</dbReference>
<reference evidence="7 8" key="1">
    <citation type="submission" date="2024-09" db="EMBL/GenBank/DDBJ databases">
        <authorList>
            <person name="Sun Q."/>
            <person name="Mori K."/>
        </authorList>
    </citation>
    <scope>NUCLEOTIDE SEQUENCE [LARGE SCALE GENOMIC DNA]</scope>
    <source>
        <strain evidence="7 8">CECT 7908</strain>
    </source>
</reference>
<dbReference type="EMBL" id="JBHMEX010000043">
    <property type="protein sequence ID" value="MFB9065106.1"/>
    <property type="molecule type" value="Genomic_DNA"/>
</dbReference>
<keyword evidence="6" id="KW-0812">Transmembrane</keyword>
<dbReference type="Gene3D" id="2.160.10.10">
    <property type="entry name" value="Hexapeptide repeat proteins"/>
    <property type="match status" value="1"/>
</dbReference>
<dbReference type="CDD" id="cd03354">
    <property type="entry name" value="LbH_SAT"/>
    <property type="match status" value="1"/>
</dbReference>
<evidence type="ECO:0000256" key="5">
    <source>
        <dbReference type="PIRNR" id="PIRNR000441"/>
    </source>
</evidence>
<evidence type="ECO:0000313" key="7">
    <source>
        <dbReference type="EMBL" id="MFB9065106.1"/>
    </source>
</evidence>
<evidence type="ECO:0000256" key="2">
    <source>
        <dbReference type="ARBA" id="ARBA00022679"/>
    </source>
</evidence>
<dbReference type="PROSITE" id="PS00101">
    <property type="entry name" value="HEXAPEP_TRANSFERASES"/>
    <property type="match status" value="1"/>
</dbReference>
<accession>A0ABV5FPN3</accession>
<protein>
    <recommendedName>
        <fullName evidence="5">Serine acetyltransferase</fullName>
        <ecNumber evidence="5">2.3.1.30</ecNumber>
    </recommendedName>
</protein>
<organism evidence="7 8">
    <name type="scientific">Flavobacterium branchiarum</name>
    <dbReference type="NCBI Taxonomy" id="1114870"/>
    <lineage>
        <taxon>Bacteria</taxon>
        <taxon>Pseudomonadati</taxon>
        <taxon>Bacteroidota</taxon>
        <taxon>Flavobacteriia</taxon>
        <taxon>Flavobacteriales</taxon>
        <taxon>Flavobacteriaceae</taxon>
        <taxon>Flavobacterium</taxon>
    </lineage>
</organism>
<evidence type="ECO:0000256" key="3">
    <source>
        <dbReference type="ARBA" id="ARBA00022737"/>
    </source>
</evidence>
<dbReference type="InterPro" id="IPR005881">
    <property type="entry name" value="Ser_O-AcTrfase"/>
</dbReference>
<dbReference type="InterPro" id="IPR045304">
    <property type="entry name" value="LbH_SAT"/>
</dbReference>
<dbReference type="InterPro" id="IPR018357">
    <property type="entry name" value="Hexapep_transf_CS"/>
</dbReference>
<name>A0ABV5FPN3_9FLAO</name>
<keyword evidence="8" id="KW-1185">Reference proteome</keyword>
<keyword evidence="6" id="KW-0472">Membrane</keyword>
<feature type="transmembrane region" description="Helical" evidence="6">
    <location>
        <begin position="24"/>
        <end position="42"/>
    </location>
</feature>
<keyword evidence="3" id="KW-0677">Repeat</keyword>
<dbReference type="Proteomes" id="UP001589589">
    <property type="component" value="Unassembled WGS sequence"/>
</dbReference>
<evidence type="ECO:0000256" key="4">
    <source>
        <dbReference type="ARBA" id="ARBA00023315"/>
    </source>
</evidence>
<keyword evidence="4 5" id="KW-0012">Acyltransferase</keyword>
<keyword evidence="2 5" id="KW-0808">Transferase</keyword>
<gene>
    <name evidence="7" type="ORF">ACFFUQ_13865</name>
</gene>
<dbReference type="GO" id="GO:0009001">
    <property type="term" value="F:serine O-acetyltransferase activity"/>
    <property type="evidence" value="ECO:0007669"/>
    <property type="project" value="UniProtKB-EC"/>
</dbReference>
<dbReference type="RefSeq" id="WP_290261166.1">
    <property type="nucleotide sequence ID" value="NZ_JAUFQQ010000003.1"/>
</dbReference>
<dbReference type="PIRSF" id="PIRSF000441">
    <property type="entry name" value="CysE"/>
    <property type="match status" value="1"/>
</dbReference>
<dbReference type="InterPro" id="IPR001451">
    <property type="entry name" value="Hexapep"/>
</dbReference>
<dbReference type="InterPro" id="IPR011004">
    <property type="entry name" value="Trimer_LpxA-like_sf"/>
</dbReference>